<dbReference type="PANTHER" id="PTHR47331">
    <property type="entry name" value="PHD-TYPE DOMAIN-CONTAINING PROTEIN"/>
    <property type="match status" value="1"/>
</dbReference>
<dbReference type="InterPro" id="IPR008042">
    <property type="entry name" value="Retrotrans_Pao"/>
</dbReference>
<sequence>MNLRQFISNNPTALKNLNLDSLAKDQKIAKVLGLVWNTVVDTLTINFPQPAEPPLTKRKVLRTMASCFDPLGLVSPVVLPLKELYQRSWSRAEKWDQPVLLTDKITFEEATRGWGHQKIELPRLTADPYEWELMKCTALLMLQ</sequence>
<accession>A0A915DVB0</accession>
<dbReference type="PANTHER" id="PTHR47331:SF1">
    <property type="entry name" value="GAG-LIKE PROTEIN"/>
    <property type="match status" value="1"/>
</dbReference>
<evidence type="ECO:0000313" key="1">
    <source>
        <dbReference type="Proteomes" id="UP000887574"/>
    </source>
</evidence>
<dbReference type="AlphaFoldDB" id="A0A915DVB0"/>
<name>A0A915DVB0_9BILA</name>
<evidence type="ECO:0000313" key="2">
    <source>
        <dbReference type="WBParaSite" id="jg23878"/>
    </source>
</evidence>
<protein>
    <submittedName>
        <fullName evidence="2">Uncharacterized protein</fullName>
    </submittedName>
</protein>
<keyword evidence="1" id="KW-1185">Reference proteome</keyword>
<reference evidence="2" key="1">
    <citation type="submission" date="2022-11" db="UniProtKB">
        <authorList>
            <consortium name="WormBaseParasite"/>
        </authorList>
    </citation>
    <scope>IDENTIFICATION</scope>
</reference>
<dbReference type="Pfam" id="PF05380">
    <property type="entry name" value="Peptidase_A17"/>
    <property type="match status" value="1"/>
</dbReference>
<dbReference type="Proteomes" id="UP000887574">
    <property type="component" value="Unplaced"/>
</dbReference>
<dbReference type="WBParaSite" id="jg23878">
    <property type="protein sequence ID" value="jg23878"/>
    <property type="gene ID" value="jg23878"/>
</dbReference>
<proteinExistence type="predicted"/>
<organism evidence="1 2">
    <name type="scientific">Ditylenchus dipsaci</name>
    <dbReference type="NCBI Taxonomy" id="166011"/>
    <lineage>
        <taxon>Eukaryota</taxon>
        <taxon>Metazoa</taxon>
        <taxon>Ecdysozoa</taxon>
        <taxon>Nematoda</taxon>
        <taxon>Chromadorea</taxon>
        <taxon>Rhabditida</taxon>
        <taxon>Tylenchina</taxon>
        <taxon>Tylenchomorpha</taxon>
        <taxon>Sphaerularioidea</taxon>
        <taxon>Anguinidae</taxon>
        <taxon>Anguininae</taxon>
        <taxon>Ditylenchus</taxon>
    </lineage>
</organism>